<comment type="similarity">
    <text evidence="8">Belongs to the WUS homeobox family.</text>
</comment>
<protein>
    <recommendedName>
        <fullName evidence="12">Homeobox domain-containing protein</fullName>
    </recommendedName>
</protein>
<evidence type="ECO:0000256" key="1">
    <source>
        <dbReference type="ARBA" id="ARBA00004123"/>
    </source>
</evidence>
<dbReference type="GO" id="GO:0005634">
    <property type="term" value="C:nucleus"/>
    <property type="evidence" value="ECO:0007669"/>
    <property type="project" value="UniProtKB-SubCell"/>
</dbReference>
<feature type="compositionally biased region" description="Polar residues" evidence="11">
    <location>
        <begin position="1"/>
        <end position="34"/>
    </location>
</feature>
<dbReference type="Pfam" id="PF00046">
    <property type="entry name" value="Homeodomain"/>
    <property type="match status" value="1"/>
</dbReference>
<reference evidence="13" key="1">
    <citation type="submission" date="2020-08" db="EMBL/GenBank/DDBJ databases">
        <title>Plant Genome Project.</title>
        <authorList>
            <person name="Zhang R.-G."/>
        </authorList>
    </citation>
    <scope>NUCLEOTIDE SEQUENCE</scope>
    <source>
        <strain evidence="13">WSP0</strain>
        <tissue evidence="13">Leaf</tissue>
    </source>
</reference>
<accession>A0AAV6IWB0</accession>
<keyword evidence="5 9" id="KW-0371">Homeobox</keyword>
<dbReference type="Gene3D" id="1.10.10.60">
    <property type="entry name" value="Homeodomain-like"/>
    <property type="match status" value="1"/>
</dbReference>
<dbReference type="PANTHER" id="PTHR45940">
    <property type="entry name" value="WUSCHEL-RELATED HOMEOBOX 1-RELATED"/>
    <property type="match status" value="1"/>
</dbReference>
<evidence type="ECO:0000256" key="11">
    <source>
        <dbReference type="SAM" id="MobiDB-lite"/>
    </source>
</evidence>
<keyword evidence="2" id="KW-0217">Developmental protein</keyword>
<dbReference type="GO" id="GO:0003700">
    <property type="term" value="F:DNA-binding transcription factor activity"/>
    <property type="evidence" value="ECO:0007669"/>
    <property type="project" value="InterPro"/>
</dbReference>
<evidence type="ECO:0000256" key="5">
    <source>
        <dbReference type="ARBA" id="ARBA00023155"/>
    </source>
</evidence>
<dbReference type="CDD" id="cd00086">
    <property type="entry name" value="homeodomain"/>
    <property type="match status" value="1"/>
</dbReference>
<sequence length="360" mass="40255">MWSMSTSGSGSDCDTHELNTMNKKSDSSSITTSGRKLLRPIIPRPVLPINNSISTGPYSQNSLISTPNPFPNPPASSSCTCGFLPKSNTLFSTSTTDHYLDISAAPIEDQSKQENNATAPLVTASSRWNPTPEQLRALQDMYEGGTRTPTADQIKLIAGMLRRFGKIEGKNVFYWFQNHKARERQKRRRDQRGSTLQTEEPGFEVGQAKNNATSNCSPNSEDSVSIHRAVEASESRAQGWIRLEERELLQQRRTRTRTRTTTQSKRATWQLMEPSPTPQAFQFMATTTSTAPEEALNLSMNLAPNDSFEEDQGGNPPTLELFPIRTRDWSAEKGDYEASMASIDTSFVPNQFFEFLPMRI</sequence>
<keyword evidence="7 9" id="KW-0539">Nucleus</keyword>
<comment type="subcellular location">
    <subcellularLocation>
        <location evidence="1 9 10">Nucleus</location>
    </subcellularLocation>
</comment>
<evidence type="ECO:0000256" key="3">
    <source>
        <dbReference type="ARBA" id="ARBA00023015"/>
    </source>
</evidence>
<dbReference type="GO" id="GO:0099402">
    <property type="term" value="P:plant organ development"/>
    <property type="evidence" value="ECO:0007669"/>
    <property type="project" value="InterPro"/>
</dbReference>
<feature type="domain" description="Homeobox" evidence="12">
    <location>
        <begin position="131"/>
        <end position="186"/>
    </location>
</feature>
<dbReference type="InterPro" id="IPR009057">
    <property type="entry name" value="Homeodomain-like_sf"/>
</dbReference>
<evidence type="ECO:0000256" key="8">
    <source>
        <dbReference type="ARBA" id="ARBA00024040"/>
    </source>
</evidence>
<dbReference type="SUPFAM" id="SSF46689">
    <property type="entry name" value="Homeodomain-like"/>
    <property type="match status" value="1"/>
</dbReference>
<evidence type="ECO:0000256" key="7">
    <source>
        <dbReference type="ARBA" id="ARBA00023242"/>
    </source>
</evidence>
<dbReference type="PROSITE" id="PS50071">
    <property type="entry name" value="HOMEOBOX_2"/>
    <property type="match status" value="1"/>
</dbReference>
<dbReference type="AlphaFoldDB" id="A0AAV6IWB0"/>
<evidence type="ECO:0000259" key="12">
    <source>
        <dbReference type="PROSITE" id="PS50071"/>
    </source>
</evidence>
<name>A0AAV6IWB0_9ERIC</name>
<dbReference type="SMART" id="SM00389">
    <property type="entry name" value="HOX"/>
    <property type="match status" value="1"/>
</dbReference>
<feature type="DNA-binding region" description="Homeobox" evidence="9">
    <location>
        <begin position="133"/>
        <end position="187"/>
    </location>
</feature>
<dbReference type="InterPro" id="IPR044555">
    <property type="entry name" value="WUSCHEL-like"/>
</dbReference>
<feature type="region of interest" description="Disordered" evidence="11">
    <location>
        <begin position="181"/>
        <end position="227"/>
    </location>
</feature>
<feature type="region of interest" description="Disordered" evidence="11">
    <location>
        <begin position="1"/>
        <end position="36"/>
    </location>
</feature>
<dbReference type="Proteomes" id="UP000823749">
    <property type="component" value="Chromosome 9"/>
</dbReference>
<evidence type="ECO:0000256" key="2">
    <source>
        <dbReference type="ARBA" id="ARBA00022473"/>
    </source>
</evidence>
<keyword evidence="6" id="KW-0804">Transcription</keyword>
<evidence type="ECO:0000256" key="6">
    <source>
        <dbReference type="ARBA" id="ARBA00023163"/>
    </source>
</evidence>
<comment type="caution">
    <text evidence="13">The sequence shown here is derived from an EMBL/GenBank/DDBJ whole genome shotgun (WGS) entry which is preliminary data.</text>
</comment>
<gene>
    <name evidence="13" type="ORF">RHGRI_026188</name>
</gene>
<dbReference type="EMBL" id="JACTNZ010000009">
    <property type="protein sequence ID" value="KAG5531479.1"/>
    <property type="molecule type" value="Genomic_DNA"/>
</dbReference>
<evidence type="ECO:0000256" key="4">
    <source>
        <dbReference type="ARBA" id="ARBA00023125"/>
    </source>
</evidence>
<organism evidence="13 14">
    <name type="scientific">Rhododendron griersonianum</name>
    <dbReference type="NCBI Taxonomy" id="479676"/>
    <lineage>
        <taxon>Eukaryota</taxon>
        <taxon>Viridiplantae</taxon>
        <taxon>Streptophyta</taxon>
        <taxon>Embryophyta</taxon>
        <taxon>Tracheophyta</taxon>
        <taxon>Spermatophyta</taxon>
        <taxon>Magnoliopsida</taxon>
        <taxon>eudicotyledons</taxon>
        <taxon>Gunneridae</taxon>
        <taxon>Pentapetalae</taxon>
        <taxon>asterids</taxon>
        <taxon>Ericales</taxon>
        <taxon>Ericaceae</taxon>
        <taxon>Ericoideae</taxon>
        <taxon>Rhodoreae</taxon>
        <taxon>Rhododendron</taxon>
    </lineage>
</organism>
<dbReference type="PANTHER" id="PTHR45940:SF47">
    <property type="entry name" value="TRANSCRIPTION FACTOR HOMOBOX-WOX FAMILY-RELATED"/>
    <property type="match status" value="1"/>
</dbReference>
<keyword evidence="4 9" id="KW-0238">DNA-binding</keyword>
<dbReference type="GO" id="GO:0003677">
    <property type="term" value="F:DNA binding"/>
    <property type="evidence" value="ECO:0007669"/>
    <property type="project" value="UniProtKB-UniRule"/>
</dbReference>
<evidence type="ECO:0000313" key="14">
    <source>
        <dbReference type="Proteomes" id="UP000823749"/>
    </source>
</evidence>
<keyword evidence="3" id="KW-0805">Transcription regulation</keyword>
<evidence type="ECO:0000313" key="13">
    <source>
        <dbReference type="EMBL" id="KAG5531479.1"/>
    </source>
</evidence>
<feature type="compositionally biased region" description="Basic residues" evidence="11">
    <location>
        <begin position="181"/>
        <end position="190"/>
    </location>
</feature>
<proteinExistence type="inferred from homology"/>
<keyword evidence="14" id="KW-1185">Reference proteome</keyword>
<feature type="compositionally biased region" description="Polar residues" evidence="11">
    <location>
        <begin position="208"/>
        <end position="223"/>
    </location>
</feature>
<evidence type="ECO:0000256" key="10">
    <source>
        <dbReference type="RuleBase" id="RU000682"/>
    </source>
</evidence>
<evidence type="ECO:0000256" key="9">
    <source>
        <dbReference type="PROSITE-ProRule" id="PRU00108"/>
    </source>
</evidence>
<dbReference type="InterPro" id="IPR001356">
    <property type="entry name" value="HD"/>
</dbReference>